<dbReference type="Pfam" id="PF13279">
    <property type="entry name" value="4HBT_2"/>
    <property type="match status" value="1"/>
</dbReference>
<dbReference type="EMBL" id="QOVW01000075">
    <property type="protein sequence ID" value="RDB35768.1"/>
    <property type="molecule type" value="Genomic_DNA"/>
</dbReference>
<evidence type="ECO:0000256" key="1">
    <source>
        <dbReference type="ARBA" id="ARBA00005953"/>
    </source>
</evidence>
<proteinExistence type="inferred from homology"/>
<keyword evidence="4" id="KW-1185">Reference proteome</keyword>
<reference evidence="3" key="1">
    <citation type="submission" date="2018-04" db="EMBL/GenBank/DDBJ databases">
        <title>Draft genome sequence of the Candidatus Spirobacillus cienkowskii, a pathogen of freshwater Daphnia species, reconstructed from hemolymph metagenomic reads.</title>
        <authorList>
            <person name="Bresciani L."/>
            <person name="Lemos L.N."/>
            <person name="Wale N."/>
            <person name="Lin J.Y."/>
            <person name="Fernandes G.R."/>
            <person name="Duffy M.A."/>
            <person name="Rodrigues J.M."/>
        </authorList>
    </citation>
    <scope>NUCLEOTIDE SEQUENCE [LARGE SCALE GENOMIC DNA]</scope>
    <source>
        <strain evidence="3">Binning01</strain>
    </source>
</reference>
<comment type="similarity">
    <text evidence="1">Belongs to the 4-hydroxybenzoyl-CoA thioesterase family.</text>
</comment>
<dbReference type="CDD" id="cd00586">
    <property type="entry name" value="4HBT"/>
    <property type="match status" value="1"/>
</dbReference>
<dbReference type="GO" id="GO:0047617">
    <property type="term" value="F:fatty acyl-CoA hydrolase activity"/>
    <property type="evidence" value="ECO:0007669"/>
    <property type="project" value="TreeGrafter"/>
</dbReference>
<name>A0A369KPL1_9BACT</name>
<keyword evidence="2" id="KW-0378">Hydrolase</keyword>
<accession>A0A369KPL1</accession>
<dbReference type="InterPro" id="IPR029069">
    <property type="entry name" value="HotDog_dom_sf"/>
</dbReference>
<dbReference type="Proteomes" id="UP000253934">
    <property type="component" value="Unassembled WGS sequence"/>
</dbReference>
<gene>
    <name evidence="3" type="ORF">DCC88_08310</name>
</gene>
<dbReference type="Gene3D" id="3.10.129.10">
    <property type="entry name" value="Hotdog Thioesterase"/>
    <property type="match status" value="1"/>
</dbReference>
<evidence type="ECO:0000313" key="3">
    <source>
        <dbReference type="EMBL" id="RDB35768.1"/>
    </source>
</evidence>
<dbReference type="RefSeq" id="WP_338634925.1">
    <property type="nucleotide sequence ID" value="NZ_CP146516.1"/>
</dbReference>
<comment type="caution">
    <text evidence="3">The sequence shown here is derived from an EMBL/GenBank/DDBJ whole genome shotgun (WGS) entry which is preliminary data.</text>
</comment>
<organism evidence="3 4">
    <name type="scientific">Spirobacillus cienkowskii</name>
    <dbReference type="NCBI Taxonomy" id="495820"/>
    <lineage>
        <taxon>Bacteria</taxon>
        <taxon>Pseudomonadati</taxon>
        <taxon>Bdellovibrionota</taxon>
        <taxon>Oligoflexia</taxon>
        <taxon>Silvanigrellales</taxon>
        <taxon>Spirobacillus</taxon>
    </lineage>
</organism>
<dbReference type="PANTHER" id="PTHR31793">
    <property type="entry name" value="4-HYDROXYBENZOYL-COA THIOESTERASE FAMILY MEMBER"/>
    <property type="match status" value="1"/>
</dbReference>
<dbReference type="AlphaFoldDB" id="A0A369KPL1"/>
<dbReference type="SUPFAM" id="SSF54637">
    <property type="entry name" value="Thioesterase/thiol ester dehydrase-isomerase"/>
    <property type="match status" value="1"/>
</dbReference>
<evidence type="ECO:0000256" key="2">
    <source>
        <dbReference type="ARBA" id="ARBA00022801"/>
    </source>
</evidence>
<dbReference type="PANTHER" id="PTHR31793:SF27">
    <property type="entry name" value="NOVEL THIOESTERASE SUPERFAMILY DOMAIN AND SAPOSIN A-TYPE DOMAIN CONTAINING PROTEIN (0610012H03RIK)"/>
    <property type="match status" value="1"/>
</dbReference>
<evidence type="ECO:0000313" key="4">
    <source>
        <dbReference type="Proteomes" id="UP000253934"/>
    </source>
</evidence>
<protein>
    <submittedName>
        <fullName evidence="3">Acyl-CoA thioesterase</fullName>
    </submittedName>
</protein>
<sequence length="136" mass="16012">MNFHNKTYQIRISDINYGNHLGHDKLISIVHDARCSFFDSIGTSELHINEDQMGLVVHEVNFKYKSQIHFLDKIEVLSYFTEISDYTVKMNSEIKNIKQNKMSAVGYIKLVCFNFKNNKISKFPKEFVEKLQEFSH</sequence>
<dbReference type="InterPro" id="IPR050563">
    <property type="entry name" value="4-hydroxybenzoyl-CoA_TE"/>
</dbReference>